<feature type="transmembrane region" description="Helical" evidence="7">
    <location>
        <begin position="557"/>
        <end position="577"/>
    </location>
</feature>
<keyword evidence="10" id="KW-1185">Reference proteome</keyword>
<feature type="transmembrane region" description="Helical" evidence="7">
    <location>
        <begin position="531"/>
        <end position="548"/>
    </location>
</feature>
<feature type="transmembrane region" description="Helical" evidence="7">
    <location>
        <begin position="361"/>
        <end position="383"/>
    </location>
</feature>
<evidence type="ECO:0000256" key="2">
    <source>
        <dbReference type="ARBA" id="ARBA00022448"/>
    </source>
</evidence>
<protein>
    <submittedName>
        <fullName evidence="9">Synaptic vesicle glycoprotein 2B</fullName>
    </submittedName>
</protein>
<dbReference type="InterPro" id="IPR011701">
    <property type="entry name" value="MFS"/>
</dbReference>
<dbReference type="Proteomes" id="UP000299102">
    <property type="component" value="Unassembled WGS sequence"/>
</dbReference>
<feature type="transmembrane region" description="Helical" evidence="7">
    <location>
        <begin position="460"/>
        <end position="479"/>
    </location>
</feature>
<evidence type="ECO:0000313" key="10">
    <source>
        <dbReference type="Proteomes" id="UP000299102"/>
    </source>
</evidence>
<evidence type="ECO:0000313" key="9">
    <source>
        <dbReference type="EMBL" id="GBP21628.1"/>
    </source>
</evidence>
<keyword evidence="5 7" id="KW-0472">Membrane</keyword>
<dbReference type="OrthoDB" id="433512at2759"/>
<feature type="transmembrane region" description="Helical" evidence="7">
    <location>
        <begin position="320"/>
        <end position="341"/>
    </location>
</feature>
<sequence length="696" mass="76805">MHYCLLRSRILTRHTGPTSATCGRPWPPWPATPTGSQPARRQVVLRSDIEFVVATRQPLSQRSSDARATSDVPYALPLQLIGESRRAAINQNRSVLNPYRDFEFGKLSCFQTVAHRAFPTPTAAMVTDKDTRHVMSLDKALSVAVSTQTTGPSEPAGQRGGRLGQLWARSSRPTAALAGRPTLAMDKLGTGWYSLGLVCTCSLQLMSIAIDLFGFTLVVTVACDLNLTAQEKGILASIPFLGIIVVSYPWGYLADTRGRKLCLILSLNIGFAFACLCSVAPTWQWLAFFKFMSACFSCAANSVTYTLVGESCAPEKRCRMLLLMNCLLILGPGTAAVISYPTLNNDFVIPLTGLGINFTSWRLLCIVLAMPMGIGGVLMFFFYESPKFLASVGRQEEAITVLKRIYSINHGFKKNWSELKDLKLAAEPTPYDGKQTLLKSIVAQTVPLFRPPLLTRTCQLFYLVAVIYVTNNSFLTWLAHIMNVVKMAVASNARGSICDLISKTQLYSNATAVRGHHASAICHHRIAENTIWTLATTSIIFSVLNFAISHLHARRRVALILILTVSAISGVLVNVMPEPISSTIFYMLFCGTNIAMGILASFFVDFYPTSHRGMVSCLSIMVGRTSSFVGINLVINFLFECCHFIIYTWTILLFSALVTAWYLPYDNCHRSYNKNNNSLQIPPEVKTEFPPQATKT</sequence>
<accession>A0A4C1U5T5</accession>
<dbReference type="InterPro" id="IPR020846">
    <property type="entry name" value="MFS_dom"/>
</dbReference>
<comment type="subcellular location">
    <subcellularLocation>
        <location evidence="1">Membrane</location>
        <topology evidence="1">Multi-pass membrane protein</topology>
    </subcellularLocation>
</comment>
<gene>
    <name evidence="9" type="primary">Sv2b</name>
    <name evidence="9" type="ORF">EVAR_9813_1</name>
</gene>
<proteinExistence type="predicted"/>
<dbReference type="PANTHER" id="PTHR23511">
    <property type="entry name" value="SYNAPTIC VESICLE GLYCOPROTEIN 2"/>
    <property type="match status" value="1"/>
</dbReference>
<feature type="transmembrane region" description="Helical" evidence="7">
    <location>
        <begin position="644"/>
        <end position="665"/>
    </location>
</feature>
<dbReference type="InterPro" id="IPR036259">
    <property type="entry name" value="MFS_trans_sf"/>
</dbReference>
<evidence type="ECO:0000256" key="1">
    <source>
        <dbReference type="ARBA" id="ARBA00004141"/>
    </source>
</evidence>
<dbReference type="Gene3D" id="1.20.1250.20">
    <property type="entry name" value="MFS general substrate transporter like domains"/>
    <property type="match status" value="1"/>
</dbReference>
<feature type="domain" description="Major facilitator superfamily (MFS) profile" evidence="8">
    <location>
        <begin position="195"/>
        <end position="667"/>
    </location>
</feature>
<dbReference type="GO" id="GO:0016020">
    <property type="term" value="C:membrane"/>
    <property type="evidence" value="ECO:0007669"/>
    <property type="project" value="UniProtKB-SubCell"/>
</dbReference>
<feature type="transmembrane region" description="Helical" evidence="7">
    <location>
        <begin position="583"/>
        <end position="604"/>
    </location>
</feature>
<reference evidence="9 10" key="1">
    <citation type="journal article" date="2019" name="Commun. Biol.">
        <title>The bagworm genome reveals a unique fibroin gene that provides high tensile strength.</title>
        <authorList>
            <person name="Kono N."/>
            <person name="Nakamura H."/>
            <person name="Ohtoshi R."/>
            <person name="Tomita M."/>
            <person name="Numata K."/>
            <person name="Arakawa K."/>
        </authorList>
    </citation>
    <scope>NUCLEOTIDE SEQUENCE [LARGE SCALE GENOMIC DNA]</scope>
</reference>
<dbReference type="EMBL" id="BGZK01000130">
    <property type="protein sequence ID" value="GBP21628.1"/>
    <property type="molecule type" value="Genomic_DNA"/>
</dbReference>
<dbReference type="SUPFAM" id="SSF103473">
    <property type="entry name" value="MFS general substrate transporter"/>
    <property type="match status" value="1"/>
</dbReference>
<keyword evidence="3 7" id="KW-0812">Transmembrane</keyword>
<dbReference type="PROSITE" id="PS50850">
    <property type="entry name" value="MFS"/>
    <property type="match status" value="1"/>
</dbReference>
<feature type="transmembrane region" description="Helical" evidence="7">
    <location>
        <begin position="287"/>
        <end position="308"/>
    </location>
</feature>
<evidence type="ECO:0000259" key="8">
    <source>
        <dbReference type="PROSITE" id="PS50850"/>
    </source>
</evidence>
<dbReference type="GO" id="GO:0022857">
    <property type="term" value="F:transmembrane transporter activity"/>
    <property type="evidence" value="ECO:0007669"/>
    <property type="project" value="InterPro"/>
</dbReference>
<feature type="transmembrane region" description="Helical" evidence="7">
    <location>
        <begin position="195"/>
        <end position="222"/>
    </location>
</feature>
<evidence type="ECO:0000256" key="4">
    <source>
        <dbReference type="ARBA" id="ARBA00022989"/>
    </source>
</evidence>
<dbReference type="Pfam" id="PF07690">
    <property type="entry name" value="MFS_1"/>
    <property type="match status" value="1"/>
</dbReference>
<keyword evidence="4 7" id="KW-1133">Transmembrane helix</keyword>
<organism evidence="9 10">
    <name type="scientific">Eumeta variegata</name>
    <name type="common">Bagworm moth</name>
    <name type="synonym">Eumeta japonica</name>
    <dbReference type="NCBI Taxonomy" id="151549"/>
    <lineage>
        <taxon>Eukaryota</taxon>
        <taxon>Metazoa</taxon>
        <taxon>Ecdysozoa</taxon>
        <taxon>Arthropoda</taxon>
        <taxon>Hexapoda</taxon>
        <taxon>Insecta</taxon>
        <taxon>Pterygota</taxon>
        <taxon>Neoptera</taxon>
        <taxon>Endopterygota</taxon>
        <taxon>Lepidoptera</taxon>
        <taxon>Glossata</taxon>
        <taxon>Ditrysia</taxon>
        <taxon>Tineoidea</taxon>
        <taxon>Psychidae</taxon>
        <taxon>Oiketicinae</taxon>
        <taxon>Eumeta</taxon>
    </lineage>
</organism>
<feature type="transmembrane region" description="Helical" evidence="7">
    <location>
        <begin position="616"/>
        <end position="638"/>
    </location>
</feature>
<dbReference type="STRING" id="151549.A0A4C1U5T5"/>
<evidence type="ECO:0000256" key="6">
    <source>
        <dbReference type="SAM" id="MobiDB-lite"/>
    </source>
</evidence>
<evidence type="ECO:0000256" key="7">
    <source>
        <dbReference type="SAM" id="Phobius"/>
    </source>
</evidence>
<feature type="transmembrane region" description="Helical" evidence="7">
    <location>
        <begin position="261"/>
        <end position="281"/>
    </location>
</feature>
<feature type="region of interest" description="Disordered" evidence="6">
    <location>
        <begin position="16"/>
        <end position="40"/>
    </location>
</feature>
<evidence type="ECO:0000256" key="5">
    <source>
        <dbReference type="ARBA" id="ARBA00023136"/>
    </source>
</evidence>
<dbReference type="AlphaFoldDB" id="A0A4C1U5T5"/>
<comment type="caution">
    <text evidence="9">The sequence shown here is derived from an EMBL/GenBank/DDBJ whole genome shotgun (WGS) entry which is preliminary data.</text>
</comment>
<keyword evidence="2" id="KW-0813">Transport</keyword>
<dbReference type="PANTHER" id="PTHR23511:SF35">
    <property type="entry name" value="MAJOR FACILITATOR SUPERFAMILY (MFS) PROFILE DOMAIN-CONTAINING PROTEIN"/>
    <property type="match status" value="1"/>
</dbReference>
<name>A0A4C1U5T5_EUMVA</name>
<feature type="transmembrane region" description="Helical" evidence="7">
    <location>
        <begin position="234"/>
        <end position="254"/>
    </location>
</feature>
<evidence type="ECO:0000256" key="3">
    <source>
        <dbReference type="ARBA" id="ARBA00022692"/>
    </source>
</evidence>